<organism evidence="1 2">
    <name type="scientific">Didymodactylos carnosus</name>
    <dbReference type="NCBI Taxonomy" id="1234261"/>
    <lineage>
        <taxon>Eukaryota</taxon>
        <taxon>Metazoa</taxon>
        <taxon>Spiralia</taxon>
        <taxon>Gnathifera</taxon>
        <taxon>Rotifera</taxon>
        <taxon>Eurotatoria</taxon>
        <taxon>Bdelloidea</taxon>
        <taxon>Philodinida</taxon>
        <taxon>Philodinidae</taxon>
        <taxon>Didymodactylos</taxon>
    </lineage>
</organism>
<protein>
    <submittedName>
        <fullName evidence="1">Uncharacterized protein</fullName>
    </submittedName>
</protein>
<dbReference type="Proteomes" id="UP000682733">
    <property type="component" value="Unassembled WGS sequence"/>
</dbReference>
<name>A0A8S2WSH1_9BILA</name>
<feature type="non-terminal residue" evidence="1">
    <location>
        <position position="137"/>
    </location>
</feature>
<proteinExistence type="predicted"/>
<sequence>DFENISDITDTDTGYQRLTDYLCDEAEDIKALDGDDDVDYMETQSDISLTDSIEKDLRPLHLFSSKTTSEACEGLLKICRQAKISKATVNAILKFIASILPQPNYLPTNFGKLIKSLNITNRFTKIIKCSNCFQEIT</sequence>
<feature type="non-terminal residue" evidence="1">
    <location>
        <position position="1"/>
    </location>
</feature>
<dbReference type="EMBL" id="CAJOBA010084561">
    <property type="protein sequence ID" value="CAF4457313.1"/>
    <property type="molecule type" value="Genomic_DNA"/>
</dbReference>
<gene>
    <name evidence="1" type="ORF">TMI583_LOCUS46094</name>
</gene>
<evidence type="ECO:0000313" key="1">
    <source>
        <dbReference type="EMBL" id="CAF4457313.1"/>
    </source>
</evidence>
<dbReference type="AlphaFoldDB" id="A0A8S2WSH1"/>
<accession>A0A8S2WSH1</accession>
<comment type="caution">
    <text evidence="1">The sequence shown here is derived from an EMBL/GenBank/DDBJ whole genome shotgun (WGS) entry which is preliminary data.</text>
</comment>
<reference evidence="1" key="1">
    <citation type="submission" date="2021-02" db="EMBL/GenBank/DDBJ databases">
        <authorList>
            <person name="Nowell W R."/>
        </authorList>
    </citation>
    <scope>NUCLEOTIDE SEQUENCE</scope>
</reference>
<evidence type="ECO:0000313" key="2">
    <source>
        <dbReference type="Proteomes" id="UP000682733"/>
    </source>
</evidence>